<evidence type="ECO:0000313" key="3">
    <source>
        <dbReference type="Proteomes" id="UP000181661"/>
    </source>
</evidence>
<dbReference type="AlphaFoldDB" id="A0A1S2UTU2"/>
<accession>A0A1S2UTU2</accession>
<dbReference type="EMBL" id="FNTS01000002">
    <property type="protein sequence ID" value="SED76997.1"/>
    <property type="molecule type" value="Genomic_DNA"/>
</dbReference>
<dbReference type="Proteomes" id="UP000181661">
    <property type="component" value="Unassembled WGS sequence"/>
</dbReference>
<dbReference type="RefSeq" id="WP_071485692.1">
    <property type="nucleotide sequence ID" value="NZ_FNTS01000002.1"/>
</dbReference>
<dbReference type="Proteomes" id="UP000182179">
    <property type="component" value="Unassembled WGS sequence"/>
</dbReference>
<proteinExistence type="predicted"/>
<protein>
    <recommendedName>
        <fullName evidence="5">Lipoprotein</fullName>
    </recommendedName>
</protein>
<gene>
    <name evidence="1" type="ORF">BFL40_20770</name>
    <name evidence="2" type="ORF">SAMN04515675_2400</name>
</gene>
<evidence type="ECO:0008006" key="5">
    <source>
        <dbReference type="Google" id="ProtNLM"/>
    </source>
</evidence>
<organism evidence="1 3">
    <name type="scientific">Pseudomonas costantinii</name>
    <dbReference type="NCBI Taxonomy" id="168469"/>
    <lineage>
        <taxon>Bacteria</taxon>
        <taxon>Pseudomonadati</taxon>
        <taxon>Pseudomonadota</taxon>
        <taxon>Gammaproteobacteria</taxon>
        <taxon>Pseudomonadales</taxon>
        <taxon>Pseudomonadaceae</taxon>
        <taxon>Pseudomonas</taxon>
    </lineage>
</organism>
<dbReference type="EMBL" id="MDDR01000036">
    <property type="protein sequence ID" value="OIN49833.1"/>
    <property type="molecule type" value="Genomic_DNA"/>
</dbReference>
<comment type="caution">
    <text evidence="1">The sequence shown here is derived from an EMBL/GenBank/DDBJ whole genome shotgun (WGS) entry which is preliminary data.</text>
</comment>
<evidence type="ECO:0000313" key="4">
    <source>
        <dbReference type="Proteomes" id="UP000182179"/>
    </source>
</evidence>
<reference evidence="1 3" key="1">
    <citation type="submission" date="2016-08" db="EMBL/GenBank/DDBJ databases">
        <title>Draft genome sequence of Pseudomonas costantinii LMG 22119, type strain isolated from cultivated mushroom (Agaricus bisporus) sporophores.</title>
        <authorList>
            <person name="Tambong J.T."/>
        </authorList>
    </citation>
    <scope>NUCLEOTIDE SEQUENCE [LARGE SCALE GENOMIC DNA]</scope>
    <source>
        <strain evidence="1 3">LMG 22119</strain>
    </source>
</reference>
<name>A0A1S2UTU2_9PSED</name>
<dbReference type="PROSITE" id="PS51257">
    <property type="entry name" value="PROKAR_LIPOPROTEIN"/>
    <property type="match status" value="1"/>
</dbReference>
<evidence type="ECO:0000313" key="2">
    <source>
        <dbReference type="EMBL" id="SED76997.1"/>
    </source>
</evidence>
<evidence type="ECO:0000313" key="1">
    <source>
        <dbReference type="EMBL" id="OIN49833.1"/>
    </source>
</evidence>
<reference evidence="2 4" key="2">
    <citation type="submission" date="2016-10" db="EMBL/GenBank/DDBJ databases">
        <authorList>
            <person name="Varghese N."/>
            <person name="Submissions S."/>
        </authorList>
    </citation>
    <scope>NUCLEOTIDE SEQUENCE [LARGE SCALE GENOMIC DNA]</scope>
    <source>
        <strain evidence="2 4">BS2773</strain>
    </source>
</reference>
<keyword evidence="4" id="KW-1185">Reference proteome</keyword>
<dbReference type="OrthoDB" id="8703520at2"/>
<sequence>MKRFALLSLTLVLCACHSNVRDSSPSVLKDGIQLQPKTVTVDAQHAKVVMKPSGGNYPVEFSISREGDPDPRLEKIGTALYVGKGRMGSLLSTLTQTVSSVSPQVEIQADPGKKLTVGSEWSDVRREYYYKCGMLKSTFTPERGRVYLVEVQFTKLKCEQQVYDITEPTQRVALAGTASEAESDY</sequence>